<dbReference type="AlphaFoldDB" id="A0A0L0FS90"/>
<reference evidence="2 3" key="1">
    <citation type="submission" date="2011-02" db="EMBL/GenBank/DDBJ databases">
        <title>The Genome Sequence of Sphaeroforma arctica JP610.</title>
        <authorList>
            <consortium name="The Broad Institute Genome Sequencing Platform"/>
            <person name="Russ C."/>
            <person name="Cuomo C."/>
            <person name="Young S.K."/>
            <person name="Zeng Q."/>
            <person name="Gargeya S."/>
            <person name="Alvarado L."/>
            <person name="Berlin A."/>
            <person name="Chapman S.B."/>
            <person name="Chen Z."/>
            <person name="Freedman E."/>
            <person name="Gellesch M."/>
            <person name="Goldberg J."/>
            <person name="Griggs A."/>
            <person name="Gujja S."/>
            <person name="Heilman E."/>
            <person name="Heiman D."/>
            <person name="Howarth C."/>
            <person name="Mehta T."/>
            <person name="Neiman D."/>
            <person name="Pearson M."/>
            <person name="Roberts A."/>
            <person name="Saif S."/>
            <person name="Shea T."/>
            <person name="Shenoy N."/>
            <person name="Sisk P."/>
            <person name="Stolte C."/>
            <person name="Sykes S."/>
            <person name="White J."/>
            <person name="Yandava C."/>
            <person name="Burger G."/>
            <person name="Gray M.W."/>
            <person name="Holland P.W.H."/>
            <person name="King N."/>
            <person name="Lang F.B.F."/>
            <person name="Roger A.J."/>
            <person name="Ruiz-Trillo I."/>
            <person name="Haas B."/>
            <person name="Nusbaum C."/>
            <person name="Birren B."/>
        </authorList>
    </citation>
    <scope>NUCLEOTIDE SEQUENCE [LARGE SCALE GENOMIC DNA]</scope>
    <source>
        <strain evidence="2 3">JP610</strain>
    </source>
</reference>
<proteinExistence type="predicted"/>
<protein>
    <recommendedName>
        <fullName evidence="4">Urease</fullName>
    </recommendedName>
</protein>
<name>A0A0L0FS90_9EUKA</name>
<dbReference type="CDD" id="cd00390">
    <property type="entry name" value="Urease_gamma"/>
    <property type="match status" value="1"/>
</dbReference>
<sequence>MARDGRRVADIMGLGKQLLGHRQVMAGVGEVLHSVQVEATFPDGTKLVTIHDPVCQETVDCTMALYDSFLPVPPASKFLPLVIDMWVAVDANGIPESCDSVLSV</sequence>
<organism evidence="2 3">
    <name type="scientific">Sphaeroforma arctica JP610</name>
    <dbReference type="NCBI Taxonomy" id="667725"/>
    <lineage>
        <taxon>Eukaryota</taxon>
        <taxon>Ichthyosporea</taxon>
        <taxon>Ichthyophonida</taxon>
        <taxon>Sphaeroforma</taxon>
    </lineage>
</organism>
<evidence type="ECO:0000313" key="3">
    <source>
        <dbReference type="Proteomes" id="UP000054560"/>
    </source>
</evidence>
<dbReference type="RefSeq" id="XP_014153461.1">
    <property type="nucleotide sequence ID" value="XM_014297986.1"/>
</dbReference>
<dbReference type="EMBL" id="KQ242282">
    <property type="protein sequence ID" value="KNC79559.1"/>
    <property type="molecule type" value="Genomic_DNA"/>
</dbReference>
<dbReference type="Gene3D" id="3.30.280.10">
    <property type="entry name" value="Urease, gamma-like subunit"/>
    <property type="match status" value="1"/>
</dbReference>
<accession>A0A0L0FS90</accession>
<dbReference type="STRING" id="667725.A0A0L0FS90"/>
<gene>
    <name evidence="2" type="ORF">SARC_08045</name>
</gene>
<dbReference type="GeneID" id="25908549"/>
<dbReference type="GO" id="GO:0043419">
    <property type="term" value="P:urea catabolic process"/>
    <property type="evidence" value="ECO:0007669"/>
    <property type="project" value="InterPro"/>
</dbReference>
<evidence type="ECO:0008006" key="4">
    <source>
        <dbReference type="Google" id="ProtNLM"/>
    </source>
</evidence>
<dbReference type="GO" id="GO:0016151">
    <property type="term" value="F:nickel cation binding"/>
    <property type="evidence" value="ECO:0007669"/>
    <property type="project" value="InterPro"/>
</dbReference>
<dbReference type="GO" id="GO:0016787">
    <property type="term" value="F:hydrolase activity"/>
    <property type="evidence" value="ECO:0007669"/>
    <property type="project" value="UniProtKB-KW"/>
</dbReference>
<evidence type="ECO:0000313" key="2">
    <source>
        <dbReference type="EMBL" id="KNC79559.1"/>
    </source>
</evidence>
<dbReference type="Proteomes" id="UP000054560">
    <property type="component" value="Unassembled WGS sequence"/>
</dbReference>
<dbReference type="PANTHER" id="PTHR33569:SF1">
    <property type="entry name" value="UREASE"/>
    <property type="match status" value="1"/>
</dbReference>
<dbReference type="SUPFAM" id="SSF54111">
    <property type="entry name" value="Urease, gamma-subunit"/>
    <property type="match status" value="1"/>
</dbReference>
<keyword evidence="3" id="KW-1185">Reference proteome</keyword>
<keyword evidence="1" id="KW-0378">Hydrolase</keyword>
<evidence type="ECO:0000256" key="1">
    <source>
        <dbReference type="ARBA" id="ARBA00022801"/>
    </source>
</evidence>
<dbReference type="OrthoDB" id="1708534at2759"/>
<dbReference type="InterPro" id="IPR050069">
    <property type="entry name" value="Urease_subunit"/>
</dbReference>
<dbReference type="PANTHER" id="PTHR33569">
    <property type="entry name" value="UREASE"/>
    <property type="match status" value="1"/>
</dbReference>
<dbReference type="InterPro" id="IPR002026">
    <property type="entry name" value="Urease_gamma/gamma-beta_su"/>
</dbReference>
<dbReference type="eggNOG" id="ENOG502QPKB">
    <property type="taxonomic scope" value="Eukaryota"/>
</dbReference>
<dbReference type="Pfam" id="PF00547">
    <property type="entry name" value="Urease_gamma"/>
    <property type="match status" value="1"/>
</dbReference>
<dbReference type="InterPro" id="IPR036463">
    <property type="entry name" value="Urease_gamma_sf"/>
</dbReference>